<sequence>MKEQQSTSKGFAILSTAMIIVKLLSLIYSPFIFKILGGNRSFGIYSVTYMIYTFIYVITNSGIPSAISKLVSEFIVVENYGSAIKTFRISRFMVFIIGIIMAIIMFLLAAPVTKFMHYPEAKYSVIALSPAIIFTSVGSAYRGYFQGRSNMKPTAISQVLEQVVNTVFSLLFAALLIGYGIEYGCVGSTIGTTLGAAVSSLFLIITYRKSKNLDEFSFKNNHKRIIHTNRQIFKRIIKYSIPITFCIGVPSFGSLIDIYNMTSRLIAGGISQNHAQSLFGLYNKFNILTAVPITIISALAVTVLPAVSKAVTVTLNNKKLTENRMNFAYKISFIISIPAAVGLSVLSKPIYILLKYNDGYNIMLVGSCIVIFMALFQIQISILQGIGRIYIVTFYSILGIIIKYTVNYILIAIPSINIYGAIIGSLLGFIVPVILNSIYVKVNLKLKIQITTYIYKCIVSCTAMGLATYIVYNILNFAIGIINKGYINNAISVSVAIVVGVITYLYAMILSKGITEEELNFLPARIKKILKSISR</sequence>
<evidence type="ECO:0000313" key="7">
    <source>
        <dbReference type="EMBL" id="AJA51092.1"/>
    </source>
</evidence>
<dbReference type="PATRIC" id="fig|1262449.3.peg.1964"/>
<dbReference type="KEGG" id="cpae:CPAST_c10040"/>
<evidence type="ECO:0000256" key="2">
    <source>
        <dbReference type="ARBA" id="ARBA00022475"/>
    </source>
</evidence>
<reference evidence="7 10" key="1">
    <citation type="journal article" date="2015" name="Genome Announc.">
        <title>Complete Genome Sequence of the Nitrogen-Fixing and Solvent-Producing Clostridium pasteurianum DSM 525.</title>
        <authorList>
            <person name="Poehlein A."/>
            <person name="Grosse-Honebrink A."/>
            <person name="Zhang Y."/>
            <person name="Minton N.P."/>
            <person name="Daniel R."/>
        </authorList>
    </citation>
    <scope>NUCLEOTIDE SEQUENCE [LARGE SCALE GENOMIC DNA]</scope>
    <source>
        <strain evidence="7">DSM 525</strain>
        <strain evidence="10">DSM 525 / ATCC 6013</strain>
    </source>
</reference>
<dbReference type="GeneID" id="93073202"/>
<dbReference type="PANTHER" id="PTHR30250">
    <property type="entry name" value="PST FAMILY PREDICTED COLANIC ACID TRANSPORTER"/>
    <property type="match status" value="1"/>
</dbReference>
<dbReference type="InterPro" id="IPR024923">
    <property type="entry name" value="PG_synth_SpoVB"/>
</dbReference>
<evidence type="ECO:0000313" key="10">
    <source>
        <dbReference type="Proteomes" id="UP000030905"/>
    </source>
</evidence>
<reference evidence="8 9" key="3">
    <citation type="journal article" name="Genome Announc.">
        <title>Improved Draft Genome Sequence of Clostridium pasteurianum Strain ATCC 6013 (DSM 525) Using a Hybrid Next-Generation Sequencing Approach.</title>
        <authorList>
            <person name="Pyne M.E."/>
            <person name="Utturkar S."/>
            <person name="Brown S.D."/>
            <person name="Moo-Young M."/>
            <person name="Chung D.A."/>
            <person name="Chou C.P."/>
        </authorList>
    </citation>
    <scope>NUCLEOTIDE SEQUENCE [LARGE SCALE GENOMIC DNA]</scope>
    <source>
        <strain evidence="8 9">ATCC 6013</strain>
    </source>
</reference>
<dbReference type="EMBL" id="JPGY02000001">
    <property type="protein sequence ID" value="KRU12900.1"/>
    <property type="molecule type" value="Genomic_DNA"/>
</dbReference>
<name>A0A0H3J165_CLOPA</name>
<evidence type="ECO:0000256" key="5">
    <source>
        <dbReference type="ARBA" id="ARBA00023136"/>
    </source>
</evidence>
<feature type="transmembrane region" description="Helical" evidence="6">
    <location>
        <begin position="123"/>
        <end position="141"/>
    </location>
</feature>
<comment type="subcellular location">
    <subcellularLocation>
        <location evidence="1">Cell membrane</location>
        <topology evidence="1">Multi-pass membrane protein</topology>
    </subcellularLocation>
</comment>
<feature type="transmembrane region" description="Helical" evidence="6">
    <location>
        <begin position="452"/>
        <end position="474"/>
    </location>
</feature>
<keyword evidence="4 6" id="KW-1133">Transmembrane helix</keyword>
<feature type="transmembrane region" description="Helical" evidence="6">
    <location>
        <begin position="359"/>
        <end position="378"/>
    </location>
</feature>
<accession>A0A0H3J165</accession>
<dbReference type="Proteomes" id="UP000028042">
    <property type="component" value="Unassembled WGS sequence"/>
</dbReference>
<feature type="transmembrane region" description="Helical" evidence="6">
    <location>
        <begin position="187"/>
        <end position="207"/>
    </location>
</feature>
<feature type="transmembrane region" description="Helical" evidence="6">
    <location>
        <begin position="287"/>
        <end position="307"/>
    </location>
</feature>
<feature type="transmembrane region" description="Helical" evidence="6">
    <location>
        <begin position="162"/>
        <end position="181"/>
    </location>
</feature>
<feature type="transmembrane region" description="Helical" evidence="6">
    <location>
        <begin position="416"/>
        <end position="440"/>
    </location>
</feature>
<keyword evidence="5 6" id="KW-0472">Membrane</keyword>
<dbReference type="PANTHER" id="PTHR30250:SF21">
    <property type="entry name" value="LIPID II FLIPPASE MURJ"/>
    <property type="match status" value="1"/>
</dbReference>
<feature type="transmembrane region" description="Helical" evidence="6">
    <location>
        <begin position="92"/>
        <end position="111"/>
    </location>
</feature>
<feature type="transmembrane region" description="Helical" evidence="6">
    <location>
        <begin position="12"/>
        <end position="36"/>
    </location>
</feature>
<dbReference type="GO" id="GO:0005886">
    <property type="term" value="C:plasma membrane"/>
    <property type="evidence" value="ECO:0007669"/>
    <property type="project" value="UniProtKB-SubCell"/>
</dbReference>
<dbReference type="CDD" id="cd13124">
    <property type="entry name" value="MATE_SpoVB_like"/>
    <property type="match status" value="1"/>
</dbReference>
<evidence type="ECO:0000256" key="4">
    <source>
        <dbReference type="ARBA" id="ARBA00022989"/>
    </source>
</evidence>
<gene>
    <name evidence="7" type="ORF">CLPA_c10040</name>
    <name evidence="8" type="ORF">CP6013_02148</name>
</gene>
<dbReference type="InterPro" id="IPR002797">
    <property type="entry name" value="Polysacc_synth"/>
</dbReference>
<dbReference type="Pfam" id="PF01943">
    <property type="entry name" value="Polysacc_synt"/>
    <property type="match status" value="1"/>
</dbReference>
<dbReference type="EMBL" id="CP009268">
    <property type="protein sequence ID" value="AJA51092.1"/>
    <property type="molecule type" value="Genomic_DNA"/>
</dbReference>
<dbReference type="InterPro" id="IPR050833">
    <property type="entry name" value="Poly_Biosynth_Transport"/>
</dbReference>
<evidence type="ECO:0000256" key="1">
    <source>
        <dbReference type="ARBA" id="ARBA00004651"/>
    </source>
</evidence>
<reference evidence="8" key="2">
    <citation type="submission" date="2015-10" db="EMBL/GenBank/DDBJ databases">
        <title>Improved Draft Genome Sequence of Clostridium pasteurianum Strain ATCC 6013 (DSM 525) Using a Hybrid Next-Generation Sequencing Approach.</title>
        <authorList>
            <person name="Pyne M.E."/>
            <person name="Utturkar S.M."/>
            <person name="Brown S.D."/>
            <person name="Moo-Young M."/>
            <person name="Chung D.A."/>
            <person name="Chou P.C."/>
        </authorList>
    </citation>
    <scope>NUCLEOTIDE SEQUENCE</scope>
    <source>
        <strain evidence="8">ATCC 6013</strain>
    </source>
</reference>
<feature type="transmembrane region" description="Helical" evidence="6">
    <location>
        <begin position="42"/>
        <end position="59"/>
    </location>
</feature>
<keyword evidence="2" id="KW-1003">Cell membrane</keyword>
<proteinExistence type="predicted"/>
<dbReference type="Proteomes" id="UP000030905">
    <property type="component" value="Chromosome"/>
</dbReference>
<feature type="transmembrane region" description="Helical" evidence="6">
    <location>
        <begin position="236"/>
        <end position="256"/>
    </location>
</feature>
<organism evidence="7 10">
    <name type="scientific">Clostridium pasteurianum DSM 525 = ATCC 6013</name>
    <dbReference type="NCBI Taxonomy" id="1262449"/>
    <lineage>
        <taxon>Bacteria</taxon>
        <taxon>Bacillati</taxon>
        <taxon>Bacillota</taxon>
        <taxon>Clostridia</taxon>
        <taxon>Eubacteriales</taxon>
        <taxon>Clostridiaceae</taxon>
        <taxon>Clostridium</taxon>
    </lineage>
</organism>
<evidence type="ECO:0000256" key="6">
    <source>
        <dbReference type="SAM" id="Phobius"/>
    </source>
</evidence>
<keyword evidence="3 6" id="KW-0812">Transmembrane</keyword>
<feature type="transmembrane region" description="Helical" evidence="6">
    <location>
        <begin position="327"/>
        <end position="347"/>
    </location>
</feature>
<dbReference type="AlphaFoldDB" id="A0A0H3J165"/>
<dbReference type="PIRSF" id="PIRSF038958">
    <property type="entry name" value="PG_synth_SpoVB"/>
    <property type="match status" value="1"/>
</dbReference>
<dbReference type="KEGG" id="cpat:CLPA_c10040"/>
<evidence type="ECO:0000256" key="3">
    <source>
        <dbReference type="ARBA" id="ARBA00022692"/>
    </source>
</evidence>
<evidence type="ECO:0000313" key="9">
    <source>
        <dbReference type="Proteomes" id="UP000028042"/>
    </source>
</evidence>
<keyword evidence="10" id="KW-1185">Reference proteome</keyword>
<protein>
    <submittedName>
        <fullName evidence="8">Polysaccharide biosynthesis protein</fullName>
    </submittedName>
</protein>
<feature type="transmembrane region" description="Helical" evidence="6">
    <location>
        <begin position="390"/>
        <end position="410"/>
    </location>
</feature>
<dbReference type="RefSeq" id="WP_003444721.1">
    <property type="nucleotide sequence ID" value="NZ_ANZB01000005.1"/>
</dbReference>
<evidence type="ECO:0000313" key="8">
    <source>
        <dbReference type="EMBL" id="KRU12900.1"/>
    </source>
</evidence>
<feature type="transmembrane region" description="Helical" evidence="6">
    <location>
        <begin position="486"/>
        <end position="507"/>
    </location>
</feature>
<dbReference type="eggNOG" id="COG2244">
    <property type="taxonomic scope" value="Bacteria"/>
</dbReference>